<dbReference type="STRING" id="1123014.SAMN02745746_03229"/>
<feature type="region of interest" description="Disordered" evidence="1">
    <location>
        <begin position="704"/>
        <end position="740"/>
    </location>
</feature>
<dbReference type="RefSeq" id="WP_143477851.1">
    <property type="nucleotide sequence ID" value="NZ_FXAG01000020.1"/>
</dbReference>
<name>A0A1Y6C934_9NEIS</name>
<dbReference type="Pfam" id="PF02514">
    <property type="entry name" value="CobN-Mg_chel"/>
    <property type="match status" value="2"/>
</dbReference>
<dbReference type="EMBL" id="FXAG01000020">
    <property type="protein sequence ID" value="SMF43173.1"/>
    <property type="molecule type" value="Genomic_DNA"/>
</dbReference>
<feature type="compositionally biased region" description="Basic and acidic residues" evidence="1">
    <location>
        <begin position="778"/>
        <end position="789"/>
    </location>
</feature>
<gene>
    <name evidence="3" type="ORF">SAMN02745746_03229</name>
</gene>
<feature type="compositionally biased region" description="Basic residues" evidence="1">
    <location>
        <begin position="790"/>
        <end position="799"/>
    </location>
</feature>
<proteinExistence type="predicted"/>
<evidence type="ECO:0000313" key="4">
    <source>
        <dbReference type="Proteomes" id="UP000192920"/>
    </source>
</evidence>
<sequence length="1431" mass="157365">MSTLSHGGIVLLTHAGTDLTALHRAEAELPEGFAPVAGVNLQTVDSTERMAALIATTLAEARIVVVRVLGRTHAIPGFEALLKDAKDHDRSLIVVSGTGEPDPELAALSSVPPTLQHEVTAYLQAGGSGNMAQLLRCLSDRLLMSGFGYQPLTPLPEHGIYHPELSGLATLDDWAAIRNPDWPTVGITFYRAHWMSGNTRFIDMLVDMLAERRLNALPVYTASLRTLDETGMPAALQFFREPRPSVVSEPSARRPEHSDRDSTNGTARERAPRNAAIDSRSRMVGVPAIDALINTTSFAMGDVNADGPTAAGWSVAAFERLDIPVIQAITSSMTQQQWEASERGLNPLDTAMNVALPEFDGRIVSVPMSFKHEQDETHYAPLADRVRRVAGIAARQVALRRIPAEKKRIAFIFTNSNSKASQIGNAVGLDSPASLFTLLHAMRAEGYHLPDLPESSDALIHELIDRGAYDEDYLTADQLERAIASVPAARYAEWFGQLPDLLQQKMLERWGEAPGSAYVHGGKLMFAGLEFGNAFVALQPPRGYGMDPDAIYHTPDLPPTHHYYALYCWLRDDWKADAIVHVGKHGTLEWLPGKGVGVSENCFPDALLGDLPMFYPFILNDPGEGSQAKRRAHSVIIDHLTPPMTTADTYGPLAQLTQLVDEYYQVEMLDPAKLPLLQQQIWDLIKEAKLDTDLAAMLGHDHDHEHHHEHDHDHSHAHHDHDHGHHHGEHGHSHDTDKTEAGKYRLQPAKPAMTQVSATASVGGKYRPMAAKPHSHGHGHDHGHHDHEHHGHGHHHDHHHGHDHDHDHAHEWDATLNEDGVPLTLAKMEGVDVAHLIEDIDGYLCELGAAQIRDGLHILGKVPQDAALVDMVCAMVRLPNLAIPSLPASIAEALGVDWNGLQDDKGKRLTTVPPALQALADKPLVTRADALDAIAALGRALVAALAEHGFDAAAIDGALAQVLPGSDAPESLRHTLTFVCRELVPNLARTSEEIANLLHGLAGGYVPAGPSGAPTRGMAHVLPTGRNFYSVDPRSLPSQAAWRIGTELANEVLARHRKETGHLPETVSISVWGTSAMRTHGDDIAEILALLGVRPKWQAESRRVAGIEVIPLAELGRPRIDVTVRISGFFRDAFPHLIHLVDEAVHSVARLDEPVEQNFVRKHYLADLTHDLFQGLPSETASQRALYRVFGSKPGTYGAGILPLINEQNWETDADFATAYINWGGYAYGQRDNGTDARADFRHRLSGVEIALHNQDNREHDIFDSDDYLQYHGGMIATIRSLTGRQPRHYFGDSHNPDNPAVRGLKEEVLRVFRSRVANPKWIASIQKHGYKGGLELTATVDYLFGYDATAHVVDDWVYEQLAETYALDAQMQDFFAESNPWALNAITERLLEAAQRRLWEAPNPDTLAALRDLHLQSEAMLEERGENPKR</sequence>
<evidence type="ECO:0000259" key="2">
    <source>
        <dbReference type="Pfam" id="PF02514"/>
    </source>
</evidence>
<reference evidence="4" key="1">
    <citation type="submission" date="2017-04" db="EMBL/GenBank/DDBJ databases">
        <authorList>
            <person name="Varghese N."/>
            <person name="Submissions S."/>
        </authorList>
    </citation>
    <scope>NUCLEOTIDE SEQUENCE [LARGE SCALE GENOMIC DNA]</scope>
    <source>
        <strain evidence="4">DSM 22618</strain>
    </source>
</reference>
<feature type="region of interest" description="Disordered" evidence="1">
    <location>
        <begin position="766"/>
        <end position="808"/>
    </location>
</feature>
<dbReference type="InterPro" id="IPR003672">
    <property type="entry name" value="CobN/Mg_chltase"/>
</dbReference>
<feature type="compositionally biased region" description="Basic and acidic residues" evidence="1">
    <location>
        <begin position="704"/>
        <end position="723"/>
    </location>
</feature>
<evidence type="ECO:0000256" key="1">
    <source>
        <dbReference type="SAM" id="MobiDB-lite"/>
    </source>
</evidence>
<accession>A0A1Y6C934</accession>
<evidence type="ECO:0000313" key="3">
    <source>
        <dbReference type="EMBL" id="SMF43173.1"/>
    </source>
</evidence>
<feature type="compositionally biased region" description="Basic and acidic residues" evidence="1">
    <location>
        <begin position="730"/>
        <end position="740"/>
    </location>
</feature>
<feature type="region of interest" description="Disordered" evidence="1">
    <location>
        <begin position="243"/>
        <end position="279"/>
    </location>
</feature>
<organism evidence="3 4">
    <name type="scientific">Pseudogulbenkiania subflava DSM 22618</name>
    <dbReference type="NCBI Taxonomy" id="1123014"/>
    <lineage>
        <taxon>Bacteria</taxon>
        <taxon>Pseudomonadati</taxon>
        <taxon>Pseudomonadota</taxon>
        <taxon>Betaproteobacteria</taxon>
        <taxon>Neisseriales</taxon>
        <taxon>Chromobacteriaceae</taxon>
        <taxon>Pseudogulbenkiania</taxon>
    </lineage>
</organism>
<dbReference type="Proteomes" id="UP000192920">
    <property type="component" value="Unassembled WGS sequence"/>
</dbReference>
<feature type="compositionally biased region" description="Basic and acidic residues" evidence="1">
    <location>
        <begin position="251"/>
        <end position="272"/>
    </location>
</feature>
<protein>
    <submittedName>
        <fullName evidence="3">Cobaltochelatase CobN subunit</fullName>
    </submittedName>
</protein>
<dbReference type="PANTHER" id="PTHR44119:SF4">
    <property type="entry name" value="AEROBIC COBALTOCHELATASE SUBUNIT COBN"/>
    <property type="match status" value="1"/>
</dbReference>
<dbReference type="PANTHER" id="PTHR44119">
    <property type="entry name" value="MAGNESIUM-CHELATASE SUBUNIT CHLH, CHLOROPLASTIC"/>
    <property type="match status" value="1"/>
</dbReference>
<keyword evidence="4" id="KW-1185">Reference proteome</keyword>
<dbReference type="CDD" id="cd10150">
    <property type="entry name" value="CobN_like"/>
    <property type="match status" value="1"/>
</dbReference>
<feature type="domain" description="CobN/magnesium chelatase" evidence="2">
    <location>
        <begin position="121"/>
        <end position="708"/>
    </location>
</feature>
<feature type="domain" description="CobN/magnesium chelatase" evidence="2">
    <location>
        <begin position="825"/>
        <end position="1405"/>
    </location>
</feature>